<keyword evidence="3" id="KW-1185">Reference proteome</keyword>
<feature type="domain" description="Ribonuclease H1 N-terminal" evidence="1">
    <location>
        <begin position="311"/>
        <end position="350"/>
    </location>
</feature>
<evidence type="ECO:0000313" key="3">
    <source>
        <dbReference type="Proteomes" id="UP001221142"/>
    </source>
</evidence>
<dbReference type="Pfam" id="PF01693">
    <property type="entry name" value="Cauli_VI"/>
    <property type="match status" value="1"/>
</dbReference>
<dbReference type="InterPro" id="IPR009027">
    <property type="entry name" value="Ribosomal_bL9/RNase_H1_N"/>
</dbReference>
<dbReference type="AlphaFoldDB" id="A0AAD7FUB8"/>
<reference evidence="2" key="1">
    <citation type="submission" date="2023-03" db="EMBL/GenBank/DDBJ databases">
        <title>Massive genome expansion in bonnet fungi (Mycena s.s.) driven by repeated elements and novel gene families across ecological guilds.</title>
        <authorList>
            <consortium name="Lawrence Berkeley National Laboratory"/>
            <person name="Harder C.B."/>
            <person name="Miyauchi S."/>
            <person name="Viragh M."/>
            <person name="Kuo A."/>
            <person name="Thoen E."/>
            <person name="Andreopoulos B."/>
            <person name="Lu D."/>
            <person name="Skrede I."/>
            <person name="Drula E."/>
            <person name="Henrissat B."/>
            <person name="Morin E."/>
            <person name="Kohler A."/>
            <person name="Barry K."/>
            <person name="LaButti K."/>
            <person name="Morin E."/>
            <person name="Salamov A."/>
            <person name="Lipzen A."/>
            <person name="Mereny Z."/>
            <person name="Hegedus B."/>
            <person name="Baldrian P."/>
            <person name="Stursova M."/>
            <person name="Weitz H."/>
            <person name="Taylor A."/>
            <person name="Grigoriev I.V."/>
            <person name="Nagy L.G."/>
            <person name="Martin F."/>
            <person name="Kauserud H."/>
        </authorList>
    </citation>
    <scope>NUCLEOTIDE SEQUENCE</scope>
    <source>
        <strain evidence="2">9284</strain>
    </source>
</reference>
<dbReference type="InterPro" id="IPR011320">
    <property type="entry name" value="RNase_H1_N"/>
</dbReference>
<evidence type="ECO:0000313" key="2">
    <source>
        <dbReference type="EMBL" id="KAJ7643845.1"/>
    </source>
</evidence>
<evidence type="ECO:0000259" key="1">
    <source>
        <dbReference type="Pfam" id="PF01693"/>
    </source>
</evidence>
<dbReference type="InterPro" id="IPR037056">
    <property type="entry name" value="RNase_H1_N_sf"/>
</dbReference>
<comment type="caution">
    <text evidence="2">The sequence shown here is derived from an EMBL/GenBank/DDBJ whole genome shotgun (WGS) entry which is preliminary data.</text>
</comment>
<gene>
    <name evidence="2" type="ORF">FB45DRAFT_861426</name>
</gene>
<dbReference type="SUPFAM" id="SSF55658">
    <property type="entry name" value="L9 N-domain-like"/>
    <property type="match status" value="2"/>
</dbReference>
<protein>
    <recommendedName>
        <fullName evidence="1">Ribonuclease H1 N-terminal domain-containing protein</fullName>
    </recommendedName>
</protein>
<name>A0AAD7FUB8_9AGAR</name>
<dbReference type="Proteomes" id="UP001221142">
    <property type="component" value="Unassembled WGS sequence"/>
</dbReference>
<sequence>MAAENLERVGLLYPAYLSGARVLVPLGLHPGPPTFTNNPELLSLQGFFDPNPAQCDRCKKPFFSHSALPGVGFTLFKACPHGAGPDFPDLYPNKAVATLLGPTKKHQTCLGSVLVIKHAHVAGADTRDMPLLDVLESDIPRLNKLVVRPIDPADEIEQILAALTLQEREEQRQATGNCRCTANWWATCTLSPLRAFHTIPPPYHSPALLVLSLACDQCPAAILRHHQRRRRSDTRTDATRLQKPHLLSVHAGPPQSTSFDSRLVNHACQFSVYDGLFPARAQAASAVYSGHGGSARALHSRNRGRSRPALYVVFRGRDVGLKDTWAEVKQATDHFRFALYQGFDSRSVAAATFQYAQTHGWVSTVDDPTAGRPVARGLVPLPLTPSTTATPPPFLSPREAGGQWYLVYNGIHPGIFPNYLECALNVLGLNRNYFEQVDTFAEAQAKFAAAEQRGDVVSR</sequence>
<accession>A0AAD7FUB8</accession>
<proteinExistence type="predicted"/>
<dbReference type="Gene3D" id="3.40.970.10">
    <property type="entry name" value="Ribonuclease H1, N-terminal domain"/>
    <property type="match status" value="1"/>
</dbReference>
<organism evidence="2 3">
    <name type="scientific">Roridomyces roridus</name>
    <dbReference type="NCBI Taxonomy" id="1738132"/>
    <lineage>
        <taxon>Eukaryota</taxon>
        <taxon>Fungi</taxon>
        <taxon>Dikarya</taxon>
        <taxon>Basidiomycota</taxon>
        <taxon>Agaricomycotina</taxon>
        <taxon>Agaricomycetes</taxon>
        <taxon>Agaricomycetidae</taxon>
        <taxon>Agaricales</taxon>
        <taxon>Marasmiineae</taxon>
        <taxon>Mycenaceae</taxon>
        <taxon>Roridomyces</taxon>
    </lineage>
</organism>
<dbReference type="EMBL" id="JARKIF010000003">
    <property type="protein sequence ID" value="KAJ7643845.1"/>
    <property type="molecule type" value="Genomic_DNA"/>
</dbReference>